<reference evidence="1" key="1">
    <citation type="submission" date="2022-01" db="EMBL/GenBank/DDBJ databases">
        <title>Genome sequencing of Zunongwangia sp. M21534 genome.</title>
        <authorList>
            <person name="Chen Y."/>
            <person name="Dong C."/>
            <person name="Shao Z."/>
        </authorList>
    </citation>
    <scope>NUCLEOTIDE SEQUENCE</scope>
    <source>
        <strain evidence="1">MCCC M21534</strain>
    </source>
</reference>
<dbReference type="Proteomes" id="UP001139521">
    <property type="component" value="Unassembled WGS sequence"/>
</dbReference>
<gene>
    <name evidence="1" type="ORF">L1967_02750</name>
</gene>
<name>A0A9X2CIY6_9FLAO</name>
<keyword evidence="2" id="KW-1185">Reference proteome</keyword>
<dbReference type="RefSeq" id="WP_249600188.1">
    <property type="nucleotide sequence ID" value="NZ_JAKHSK010000003.1"/>
</dbReference>
<dbReference type="EMBL" id="JAKHSK010000003">
    <property type="protein sequence ID" value="MCL6217201.1"/>
    <property type="molecule type" value="Genomic_DNA"/>
</dbReference>
<dbReference type="AlphaFoldDB" id="A0A9X2CIY6"/>
<evidence type="ECO:0000313" key="2">
    <source>
        <dbReference type="Proteomes" id="UP001139521"/>
    </source>
</evidence>
<proteinExistence type="predicted"/>
<comment type="caution">
    <text evidence="1">The sequence shown here is derived from an EMBL/GenBank/DDBJ whole genome shotgun (WGS) entry which is preliminary data.</text>
</comment>
<protein>
    <submittedName>
        <fullName evidence="1">Uncharacterized protein</fullName>
    </submittedName>
</protein>
<accession>A0A9X2CIY6</accession>
<sequence>MKYLSLLLILLVSYTFFGQEENSFEEEISVRFSQSKLSDRIYGIGDYKHLRNNFELIKQDFVRLEVFVGILEQYDFMSANRLLKYSFGAQLDVRLTSKSKFYISGQYISNPFNTSYGNTMIPMDPFFPTSEIDFGIDFQLKSNINLDIGNKTLLPGDDTSIFPPSPLNITRAKLKIGF</sequence>
<organism evidence="1 2">
    <name type="scientific">Zunongwangia pacifica</name>
    <dbReference type="NCBI Taxonomy" id="2911062"/>
    <lineage>
        <taxon>Bacteria</taxon>
        <taxon>Pseudomonadati</taxon>
        <taxon>Bacteroidota</taxon>
        <taxon>Flavobacteriia</taxon>
        <taxon>Flavobacteriales</taxon>
        <taxon>Flavobacteriaceae</taxon>
        <taxon>Zunongwangia</taxon>
    </lineage>
</organism>
<evidence type="ECO:0000313" key="1">
    <source>
        <dbReference type="EMBL" id="MCL6217201.1"/>
    </source>
</evidence>